<dbReference type="OMA" id="GQMFGIN"/>
<organism evidence="4 5">
    <name type="scientific">Vanessa tameamea</name>
    <name type="common">Kamehameha butterfly</name>
    <dbReference type="NCBI Taxonomy" id="334116"/>
    <lineage>
        <taxon>Eukaryota</taxon>
        <taxon>Metazoa</taxon>
        <taxon>Ecdysozoa</taxon>
        <taxon>Arthropoda</taxon>
        <taxon>Hexapoda</taxon>
        <taxon>Insecta</taxon>
        <taxon>Pterygota</taxon>
        <taxon>Neoptera</taxon>
        <taxon>Endopterygota</taxon>
        <taxon>Lepidoptera</taxon>
        <taxon>Glossata</taxon>
        <taxon>Ditrysia</taxon>
        <taxon>Papilionoidea</taxon>
        <taxon>Nymphalidae</taxon>
        <taxon>Nymphalinae</taxon>
        <taxon>Vanessa</taxon>
    </lineage>
</organism>
<feature type="chain" id="PRO_5047516235" evidence="3">
    <location>
        <begin position="17"/>
        <end position="257"/>
    </location>
</feature>
<feature type="transmembrane region" description="Helical" evidence="2">
    <location>
        <begin position="116"/>
        <end position="137"/>
    </location>
</feature>
<evidence type="ECO:0000256" key="1">
    <source>
        <dbReference type="SAM" id="MobiDB-lite"/>
    </source>
</evidence>
<evidence type="ECO:0000256" key="2">
    <source>
        <dbReference type="SAM" id="Phobius"/>
    </source>
</evidence>
<keyword evidence="2" id="KW-0812">Transmembrane</keyword>
<name>A0A8B8IA55_VANTA</name>
<feature type="region of interest" description="Disordered" evidence="1">
    <location>
        <begin position="63"/>
        <end position="91"/>
    </location>
</feature>
<proteinExistence type="predicted"/>
<sequence>MASLVICFLMIQIVAGNEEHRSDSILHHLNTGIKFAKDFLGSESVALKVADFVVRAFQPNISLNNKRPKPDNSNEYNNNENYSEENKHSYNTNEVPYSMSPLRHLVRLLGLQPKQISAVAVNALIFVAQMITTFLAGPRRTNKPYRSDDFTQWILNKNSRKLQDLLATARNDSLPNLIDDLILEQESKEETSCIRLFVCKITPFINKMQEAVFGEKKDDFDKTHGASFLYRHLPTNDEFLAKSEICEEKHKDCKLYE</sequence>
<feature type="signal peptide" evidence="3">
    <location>
        <begin position="1"/>
        <end position="16"/>
    </location>
</feature>
<evidence type="ECO:0000313" key="4">
    <source>
        <dbReference type="Proteomes" id="UP001652626"/>
    </source>
</evidence>
<protein>
    <submittedName>
        <fullName evidence="5">Uncharacterized protein LOC113399105</fullName>
    </submittedName>
</protein>
<accession>A0A8B8IA55</accession>
<dbReference type="GeneID" id="113399105"/>
<keyword evidence="2" id="KW-0472">Membrane</keyword>
<keyword evidence="3" id="KW-0732">Signal</keyword>
<dbReference type="OrthoDB" id="6575720at2759"/>
<reference evidence="5" key="1">
    <citation type="submission" date="2025-08" db="UniProtKB">
        <authorList>
            <consortium name="RefSeq"/>
        </authorList>
    </citation>
    <scope>IDENTIFICATION</scope>
    <source>
        <tissue evidence="5">Whole body</tissue>
    </source>
</reference>
<gene>
    <name evidence="5" type="primary">LOC113399105</name>
</gene>
<dbReference type="AlphaFoldDB" id="A0A8B8IA55"/>
<keyword evidence="4" id="KW-1185">Reference proteome</keyword>
<keyword evidence="2" id="KW-1133">Transmembrane helix</keyword>
<evidence type="ECO:0000313" key="5">
    <source>
        <dbReference type="RefSeq" id="XP_026493929.2"/>
    </source>
</evidence>
<dbReference type="Proteomes" id="UP001652626">
    <property type="component" value="Chromosome 15"/>
</dbReference>
<evidence type="ECO:0000256" key="3">
    <source>
        <dbReference type="SAM" id="SignalP"/>
    </source>
</evidence>
<dbReference type="RefSeq" id="XP_026493929.2">
    <property type="nucleotide sequence ID" value="XM_026638144.2"/>
</dbReference>